<evidence type="ECO:0000256" key="6">
    <source>
        <dbReference type="ARBA" id="ARBA00023136"/>
    </source>
</evidence>
<keyword evidence="2 7" id="KW-1003">Cell membrane</keyword>
<feature type="transmembrane region" description="Helical" evidence="7">
    <location>
        <begin position="20"/>
        <end position="42"/>
    </location>
</feature>
<feature type="transmembrane region" description="Helical" evidence="7">
    <location>
        <begin position="269"/>
        <end position="289"/>
    </location>
</feature>
<dbReference type="AlphaFoldDB" id="A0A955L901"/>
<keyword evidence="5 7" id="KW-1133">Transmembrane helix</keyword>
<accession>A0A955L901</accession>
<evidence type="ECO:0000256" key="7">
    <source>
        <dbReference type="HAMAP-Rule" id="MF_01147"/>
    </source>
</evidence>
<evidence type="ECO:0000313" key="9">
    <source>
        <dbReference type="Proteomes" id="UP000754563"/>
    </source>
</evidence>
<name>A0A955L901_9BACT</name>
<comment type="function">
    <text evidence="7">Catalyzes the transfer of the diacylglyceryl group from phosphatidylglycerol to the sulfhydryl group of the N-terminal cysteine of a prolipoprotein, the first step in the formation of mature lipoproteins.</text>
</comment>
<keyword evidence="6 7" id="KW-0472">Membrane</keyword>
<protein>
    <recommendedName>
        <fullName evidence="7">Phosphatidylglycerol--prolipoprotein diacylglyceryl transferase</fullName>
        <ecNumber evidence="7">2.5.1.145</ecNumber>
    </recommendedName>
</protein>
<comment type="pathway">
    <text evidence="7">Protein modification; lipoprotein biosynthesis (diacylglyceryl transfer).</text>
</comment>
<reference evidence="8" key="1">
    <citation type="submission" date="2020-04" db="EMBL/GenBank/DDBJ databases">
        <authorList>
            <person name="Zhang T."/>
        </authorList>
    </citation>
    <scope>NUCLEOTIDE SEQUENCE</scope>
    <source>
        <strain evidence="8">HKST-UBA11</strain>
    </source>
</reference>
<dbReference type="NCBIfam" id="TIGR00544">
    <property type="entry name" value="lgt"/>
    <property type="match status" value="1"/>
</dbReference>
<dbReference type="InterPro" id="IPR001640">
    <property type="entry name" value="Lgt"/>
</dbReference>
<dbReference type="PANTHER" id="PTHR30589:SF0">
    <property type="entry name" value="PHOSPHATIDYLGLYCEROL--PROLIPOPROTEIN DIACYLGLYCERYL TRANSFERASE"/>
    <property type="match status" value="1"/>
</dbReference>
<feature type="binding site" evidence="7">
    <location>
        <position position="169"/>
    </location>
    <ligand>
        <name>a 1,2-diacyl-sn-glycero-3-phospho-(1'-sn-glycerol)</name>
        <dbReference type="ChEBI" id="CHEBI:64716"/>
    </ligand>
</feature>
<evidence type="ECO:0000256" key="1">
    <source>
        <dbReference type="ARBA" id="ARBA00007150"/>
    </source>
</evidence>
<sequence length="295" mass="33161">MSNSFNMKVFEKFFIKHIKAIVICAGIAGLILFLGMLRGYIAVPNAITIGPLELRLYGFVIALGMVVVIELVKRHAPFVTEEHSINGLFWVIIPGIIGARMWHVASEYYLYSGNFSEVFAIWHGGLSIFGAMVGGIIGGGAYAWKEKLPIVKTLEYIALFFPIGHAIGRFGNFFNQEIFGPPTNLPWGVFIEKVYRPMEYADYDYFHPAFLYEVIGNFIIFSILYSIYKRSGVTGSGEILAWYIMLYGIMRYILSFIRLDPDAVTTMSFVTSAGMVGLGLIMIIILNIWKYKCAS</sequence>
<organism evidence="8 9">
    <name type="scientific">Candidatus Dojkabacteria bacterium</name>
    <dbReference type="NCBI Taxonomy" id="2099670"/>
    <lineage>
        <taxon>Bacteria</taxon>
        <taxon>Candidatus Dojkabacteria</taxon>
    </lineage>
</organism>
<keyword evidence="3 7" id="KW-0808">Transferase</keyword>
<feature type="transmembrane region" description="Helical" evidence="7">
    <location>
        <begin position="156"/>
        <end position="174"/>
    </location>
</feature>
<comment type="catalytic activity">
    <reaction evidence="7">
        <text>L-cysteinyl-[prolipoprotein] + a 1,2-diacyl-sn-glycero-3-phospho-(1'-sn-glycerol) = an S-1,2-diacyl-sn-glyceryl-L-cysteinyl-[prolipoprotein] + sn-glycerol 1-phosphate + H(+)</text>
        <dbReference type="Rhea" id="RHEA:56712"/>
        <dbReference type="Rhea" id="RHEA-COMP:14679"/>
        <dbReference type="Rhea" id="RHEA-COMP:14680"/>
        <dbReference type="ChEBI" id="CHEBI:15378"/>
        <dbReference type="ChEBI" id="CHEBI:29950"/>
        <dbReference type="ChEBI" id="CHEBI:57685"/>
        <dbReference type="ChEBI" id="CHEBI:64716"/>
        <dbReference type="ChEBI" id="CHEBI:140658"/>
        <dbReference type="EC" id="2.5.1.145"/>
    </reaction>
</comment>
<keyword evidence="4 7" id="KW-0812">Transmembrane</keyword>
<dbReference type="Pfam" id="PF01790">
    <property type="entry name" value="LGT"/>
    <property type="match status" value="1"/>
</dbReference>
<comment type="caution">
    <text evidence="8">The sequence shown here is derived from an EMBL/GenBank/DDBJ whole genome shotgun (WGS) entry which is preliminary data.</text>
</comment>
<feature type="transmembrane region" description="Helical" evidence="7">
    <location>
        <begin position="122"/>
        <end position="144"/>
    </location>
</feature>
<dbReference type="EMBL" id="JAGQLH010000105">
    <property type="protein sequence ID" value="MCA9386239.1"/>
    <property type="molecule type" value="Genomic_DNA"/>
</dbReference>
<evidence type="ECO:0000256" key="2">
    <source>
        <dbReference type="ARBA" id="ARBA00022475"/>
    </source>
</evidence>
<feature type="transmembrane region" description="Helical" evidence="7">
    <location>
        <begin position="84"/>
        <end position="102"/>
    </location>
</feature>
<proteinExistence type="inferred from homology"/>
<evidence type="ECO:0000256" key="5">
    <source>
        <dbReference type="ARBA" id="ARBA00022989"/>
    </source>
</evidence>
<feature type="transmembrane region" description="Helical" evidence="7">
    <location>
        <begin position="54"/>
        <end position="72"/>
    </location>
</feature>
<dbReference type="PANTHER" id="PTHR30589">
    <property type="entry name" value="PROLIPOPROTEIN DIACYLGLYCERYL TRANSFERASE"/>
    <property type="match status" value="1"/>
</dbReference>
<feature type="transmembrane region" description="Helical" evidence="7">
    <location>
        <begin position="205"/>
        <end position="228"/>
    </location>
</feature>
<evidence type="ECO:0000256" key="4">
    <source>
        <dbReference type="ARBA" id="ARBA00022692"/>
    </source>
</evidence>
<dbReference type="PROSITE" id="PS01311">
    <property type="entry name" value="LGT"/>
    <property type="match status" value="1"/>
</dbReference>
<dbReference type="GO" id="GO:0042158">
    <property type="term" value="P:lipoprotein biosynthetic process"/>
    <property type="evidence" value="ECO:0007669"/>
    <property type="project" value="UniProtKB-UniRule"/>
</dbReference>
<reference evidence="8" key="2">
    <citation type="journal article" date="2021" name="Microbiome">
        <title>Successional dynamics and alternative stable states in a saline activated sludge microbial community over 9 years.</title>
        <authorList>
            <person name="Wang Y."/>
            <person name="Ye J."/>
            <person name="Ju F."/>
            <person name="Liu L."/>
            <person name="Boyd J.A."/>
            <person name="Deng Y."/>
            <person name="Parks D.H."/>
            <person name="Jiang X."/>
            <person name="Yin X."/>
            <person name="Woodcroft B.J."/>
            <person name="Tyson G.W."/>
            <person name="Hugenholtz P."/>
            <person name="Polz M.F."/>
            <person name="Zhang T."/>
        </authorList>
    </citation>
    <scope>NUCLEOTIDE SEQUENCE</scope>
    <source>
        <strain evidence="8">HKST-UBA11</strain>
    </source>
</reference>
<dbReference type="EC" id="2.5.1.145" evidence="7"/>
<evidence type="ECO:0000256" key="3">
    <source>
        <dbReference type="ARBA" id="ARBA00022679"/>
    </source>
</evidence>
<comment type="similarity">
    <text evidence="1 7">Belongs to the Lgt family.</text>
</comment>
<evidence type="ECO:0000313" key="8">
    <source>
        <dbReference type="EMBL" id="MCA9386239.1"/>
    </source>
</evidence>
<dbReference type="Proteomes" id="UP000754563">
    <property type="component" value="Unassembled WGS sequence"/>
</dbReference>
<comment type="subcellular location">
    <subcellularLocation>
        <location evidence="7">Cell membrane</location>
        <topology evidence="7">Multi-pass membrane protein</topology>
    </subcellularLocation>
</comment>
<feature type="transmembrane region" description="Helical" evidence="7">
    <location>
        <begin position="240"/>
        <end position="257"/>
    </location>
</feature>
<gene>
    <name evidence="7 8" type="primary">lgt</name>
    <name evidence="8" type="ORF">KC717_06350</name>
</gene>
<dbReference type="GO" id="GO:0005886">
    <property type="term" value="C:plasma membrane"/>
    <property type="evidence" value="ECO:0007669"/>
    <property type="project" value="UniProtKB-SubCell"/>
</dbReference>
<dbReference type="GO" id="GO:0008961">
    <property type="term" value="F:phosphatidylglycerol-prolipoprotein diacylglyceryl transferase activity"/>
    <property type="evidence" value="ECO:0007669"/>
    <property type="project" value="UniProtKB-UniRule"/>
</dbReference>
<dbReference type="HAMAP" id="MF_01147">
    <property type="entry name" value="Lgt"/>
    <property type="match status" value="1"/>
</dbReference>